<dbReference type="InterPro" id="IPR006115">
    <property type="entry name" value="6PGDH_NADP-bd"/>
</dbReference>
<evidence type="ECO:0000256" key="2">
    <source>
        <dbReference type="ARBA" id="ARBA00023002"/>
    </source>
</evidence>
<organism evidence="6 7">
    <name type="scientific">Saccharothrix tamanrassetensis</name>
    <dbReference type="NCBI Taxonomy" id="1051531"/>
    <lineage>
        <taxon>Bacteria</taxon>
        <taxon>Bacillati</taxon>
        <taxon>Actinomycetota</taxon>
        <taxon>Actinomycetes</taxon>
        <taxon>Pseudonocardiales</taxon>
        <taxon>Pseudonocardiaceae</taxon>
        <taxon>Saccharothrix</taxon>
    </lineage>
</organism>
<dbReference type="GO" id="GO:0050661">
    <property type="term" value="F:NADP binding"/>
    <property type="evidence" value="ECO:0007669"/>
    <property type="project" value="InterPro"/>
</dbReference>
<evidence type="ECO:0000256" key="3">
    <source>
        <dbReference type="SAM" id="Phobius"/>
    </source>
</evidence>
<keyword evidence="3" id="KW-1133">Transmembrane helix</keyword>
<evidence type="ECO:0000256" key="1">
    <source>
        <dbReference type="ARBA" id="ARBA00009080"/>
    </source>
</evidence>
<dbReference type="AlphaFoldDB" id="A0A841CCH8"/>
<dbReference type="PANTHER" id="PTHR43580">
    <property type="entry name" value="OXIDOREDUCTASE GLYR1-RELATED"/>
    <property type="match status" value="1"/>
</dbReference>
<dbReference type="PIRSF" id="PIRSF000103">
    <property type="entry name" value="HIBADH"/>
    <property type="match status" value="1"/>
</dbReference>
<comment type="similarity">
    <text evidence="1">Belongs to the HIBADH-related family.</text>
</comment>
<dbReference type="Gene3D" id="3.40.50.720">
    <property type="entry name" value="NAD(P)-binding Rossmann-like Domain"/>
    <property type="match status" value="1"/>
</dbReference>
<keyword evidence="3" id="KW-0472">Membrane</keyword>
<accession>A0A841CCH8</accession>
<name>A0A841CCH8_9PSEU</name>
<reference evidence="6 7" key="1">
    <citation type="submission" date="2020-08" db="EMBL/GenBank/DDBJ databases">
        <title>Genomic Encyclopedia of Type Strains, Phase III (KMG-III): the genomes of soil and plant-associated and newly described type strains.</title>
        <authorList>
            <person name="Whitman W."/>
        </authorList>
    </citation>
    <scope>NUCLEOTIDE SEQUENCE [LARGE SCALE GENOMIC DNA]</scope>
    <source>
        <strain evidence="6 7">CECT 8640</strain>
    </source>
</reference>
<dbReference type="InterPro" id="IPR036291">
    <property type="entry name" value="NAD(P)-bd_dom_sf"/>
</dbReference>
<dbReference type="SUPFAM" id="SSF51735">
    <property type="entry name" value="NAD(P)-binding Rossmann-fold domains"/>
    <property type="match status" value="1"/>
</dbReference>
<protein>
    <submittedName>
        <fullName evidence="6">3-hydroxyisobutyrate dehydrogenase-like beta-hydroxyacid dehydrogenase</fullName>
    </submittedName>
</protein>
<dbReference type="InterPro" id="IPR013328">
    <property type="entry name" value="6PGD_dom2"/>
</dbReference>
<evidence type="ECO:0000259" key="4">
    <source>
        <dbReference type="Pfam" id="PF03446"/>
    </source>
</evidence>
<sequence length="294" mass="30063">MTEASPAPVSVIGLGLMGAALAGAYLKAGHQTTVWNRSAGKADALVAQGATNAEDISEAVAASDVLVVCVFDYAALYSILEPVKDSLRGKVIVNLTSGLPEDARGAAEWAQGVGAEYLDGYIMSVPPGVGQPQTLLFYAGDADVFAKHEATLKVLGGNSVHLGTDPGIAALYDLGLLTILWTSLAGALHAYALVGSEKVPAAALAPYAEAWITHVVLPSVKGAAAAVDSGQYATSVSTTALNAIGLGKLAEASKAAGIRPDLVLPIKEYLEKRVADGHGDEALAGMFEVIRSPE</sequence>
<dbReference type="InterPro" id="IPR015815">
    <property type="entry name" value="HIBADH-related"/>
</dbReference>
<dbReference type="Gene3D" id="1.10.1040.10">
    <property type="entry name" value="N-(1-d-carboxylethyl)-l-norvaline Dehydrogenase, domain 2"/>
    <property type="match status" value="1"/>
</dbReference>
<dbReference type="Pfam" id="PF21761">
    <property type="entry name" value="RedAm-like_C"/>
    <property type="match status" value="1"/>
</dbReference>
<evidence type="ECO:0000313" key="6">
    <source>
        <dbReference type="EMBL" id="MBB5953878.1"/>
    </source>
</evidence>
<feature type="domain" description="NADPH-dependent reductive aminase-like C-terminal" evidence="5">
    <location>
        <begin position="165"/>
        <end position="291"/>
    </location>
</feature>
<evidence type="ECO:0000313" key="7">
    <source>
        <dbReference type="Proteomes" id="UP000547510"/>
    </source>
</evidence>
<keyword evidence="3" id="KW-0812">Transmembrane</keyword>
<feature type="transmembrane region" description="Helical" evidence="3">
    <location>
        <begin position="6"/>
        <end position="26"/>
    </location>
</feature>
<gene>
    <name evidence="6" type="ORF">FHS29_000448</name>
</gene>
<dbReference type="Proteomes" id="UP000547510">
    <property type="component" value="Unassembled WGS sequence"/>
</dbReference>
<comment type="caution">
    <text evidence="6">The sequence shown here is derived from an EMBL/GenBank/DDBJ whole genome shotgun (WGS) entry which is preliminary data.</text>
</comment>
<keyword evidence="2" id="KW-0560">Oxidoreductase</keyword>
<keyword evidence="7" id="KW-1185">Reference proteome</keyword>
<dbReference type="InterPro" id="IPR048666">
    <property type="entry name" value="RedAm-like_C"/>
</dbReference>
<evidence type="ECO:0000259" key="5">
    <source>
        <dbReference type="Pfam" id="PF21761"/>
    </source>
</evidence>
<dbReference type="EMBL" id="JACHJN010000001">
    <property type="protein sequence ID" value="MBB5953878.1"/>
    <property type="molecule type" value="Genomic_DNA"/>
</dbReference>
<feature type="domain" description="6-phosphogluconate dehydrogenase NADP-binding" evidence="4">
    <location>
        <begin position="9"/>
        <end position="163"/>
    </location>
</feature>
<dbReference type="RefSeq" id="WP_312864709.1">
    <property type="nucleotide sequence ID" value="NZ_JACHJN010000001.1"/>
</dbReference>
<proteinExistence type="inferred from homology"/>
<dbReference type="GO" id="GO:0016491">
    <property type="term" value="F:oxidoreductase activity"/>
    <property type="evidence" value="ECO:0007669"/>
    <property type="project" value="UniProtKB-KW"/>
</dbReference>
<dbReference type="Pfam" id="PF03446">
    <property type="entry name" value="NAD_binding_2"/>
    <property type="match status" value="1"/>
</dbReference>
<dbReference type="PANTHER" id="PTHR43580:SF2">
    <property type="entry name" value="CYTOKINE-LIKE NUCLEAR FACTOR N-PAC"/>
    <property type="match status" value="1"/>
</dbReference>
<dbReference type="InterPro" id="IPR051265">
    <property type="entry name" value="HIBADH-related_NP60_sf"/>
</dbReference>